<evidence type="ECO:0000256" key="2">
    <source>
        <dbReference type="ARBA" id="ARBA00005585"/>
    </source>
</evidence>
<evidence type="ECO:0000256" key="3">
    <source>
        <dbReference type="ARBA" id="ARBA00022448"/>
    </source>
</evidence>
<feature type="transmembrane region" description="Helical" evidence="12">
    <location>
        <begin position="643"/>
        <end position="667"/>
    </location>
</feature>
<evidence type="ECO:0000259" key="13">
    <source>
        <dbReference type="PROSITE" id="PS50156"/>
    </source>
</evidence>
<proteinExistence type="inferred from homology"/>
<dbReference type="GO" id="GO:0015485">
    <property type="term" value="F:cholesterol binding"/>
    <property type="evidence" value="ECO:0007669"/>
    <property type="project" value="TreeGrafter"/>
</dbReference>
<evidence type="ECO:0000256" key="6">
    <source>
        <dbReference type="ARBA" id="ARBA00022989"/>
    </source>
</evidence>
<dbReference type="Gene3D" id="1.20.1640.10">
    <property type="entry name" value="Multidrug efflux transporter AcrB transmembrane domain"/>
    <property type="match status" value="1"/>
</dbReference>
<organism evidence="14 15">
    <name type="scientific">Halocaridina rubra</name>
    <name type="common">Hawaiian red shrimp</name>
    <dbReference type="NCBI Taxonomy" id="373956"/>
    <lineage>
        <taxon>Eukaryota</taxon>
        <taxon>Metazoa</taxon>
        <taxon>Ecdysozoa</taxon>
        <taxon>Arthropoda</taxon>
        <taxon>Crustacea</taxon>
        <taxon>Multicrustacea</taxon>
        <taxon>Malacostraca</taxon>
        <taxon>Eumalacostraca</taxon>
        <taxon>Eucarida</taxon>
        <taxon>Decapoda</taxon>
        <taxon>Pleocyemata</taxon>
        <taxon>Caridea</taxon>
        <taxon>Atyoidea</taxon>
        <taxon>Atyidae</taxon>
        <taxon>Halocaridina</taxon>
    </lineage>
</organism>
<dbReference type="Proteomes" id="UP001381693">
    <property type="component" value="Unassembled WGS sequence"/>
</dbReference>
<gene>
    <name evidence="14" type="primary">NPC1_5</name>
    <name evidence="14" type="ORF">SK128_027406</name>
</gene>
<keyword evidence="6 12" id="KW-1133">Transmembrane helix</keyword>
<dbReference type="Pfam" id="PF12349">
    <property type="entry name" value="Sterol-sensing"/>
    <property type="match status" value="1"/>
</dbReference>
<feature type="transmembrane region" description="Helical" evidence="12">
    <location>
        <begin position="330"/>
        <end position="350"/>
    </location>
</feature>
<keyword evidence="3" id="KW-0813">Transport</keyword>
<keyword evidence="4 12" id="KW-0812">Transmembrane</keyword>
<evidence type="ECO:0000256" key="1">
    <source>
        <dbReference type="ARBA" id="ARBA00004141"/>
    </source>
</evidence>
<feature type="transmembrane region" description="Helical" evidence="12">
    <location>
        <begin position="610"/>
        <end position="631"/>
    </location>
</feature>
<protein>
    <submittedName>
        <fullName evidence="14">NPC intracellular cholesterol transporter 1</fullName>
    </submittedName>
</protein>
<comment type="similarity">
    <text evidence="2">Belongs to the patched family.</text>
</comment>
<dbReference type="InterPro" id="IPR032190">
    <property type="entry name" value="NPC1_N"/>
</dbReference>
<evidence type="ECO:0000256" key="12">
    <source>
        <dbReference type="SAM" id="Phobius"/>
    </source>
</evidence>
<dbReference type="PANTHER" id="PTHR45727:SF2">
    <property type="entry name" value="NPC INTRACELLULAR CHOLESTEROL TRANSPORTER 1"/>
    <property type="match status" value="1"/>
</dbReference>
<dbReference type="SUPFAM" id="SSF82866">
    <property type="entry name" value="Multidrug efflux transporter AcrB transmembrane domain"/>
    <property type="match status" value="1"/>
</dbReference>
<keyword evidence="8 12" id="KW-0472">Membrane</keyword>
<dbReference type="Pfam" id="PF16414">
    <property type="entry name" value="NPC1_N"/>
    <property type="match status" value="1"/>
</dbReference>
<evidence type="ECO:0000256" key="11">
    <source>
        <dbReference type="ARBA" id="ARBA00034049"/>
    </source>
</evidence>
<evidence type="ECO:0000256" key="7">
    <source>
        <dbReference type="ARBA" id="ARBA00023055"/>
    </source>
</evidence>
<feature type="transmembrane region" description="Helical" evidence="12">
    <location>
        <begin position="255"/>
        <end position="278"/>
    </location>
</feature>
<keyword evidence="5" id="KW-0732">Signal</keyword>
<dbReference type="GO" id="GO:0030299">
    <property type="term" value="P:intestinal cholesterol absorption"/>
    <property type="evidence" value="ECO:0007669"/>
    <property type="project" value="TreeGrafter"/>
</dbReference>
<dbReference type="InterPro" id="IPR053956">
    <property type="entry name" value="NPC1_MLD"/>
</dbReference>
<comment type="caution">
    <text evidence="14">The sequence shown here is derived from an EMBL/GenBank/DDBJ whole genome shotgun (WGS) entry which is preliminary data.</text>
</comment>
<evidence type="ECO:0000313" key="15">
    <source>
        <dbReference type="Proteomes" id="UP001381693"/>
    </source>
</evidence>
<comment type="catalytic activity">
    <reaction evidence="11">
        <text>cholesterol(in) = cholesterol(out)</text>
        <dbReference type="Rhea" id="RHEA:39747"/>
        <dbReference type="ChEBI" id="CHEBI:16113"/>
    </reaction>
</comment>
<comment type="subcellular location">
    <subcellularLocation>
        <location evidence="1">Membrane</location>
        <topology evidence="1">Multi-pass membrane protein</topology>
    </subcellularLocation>
</comment>
<name>A0AAN9A9G7_HALRR</name>
<evidence type="ECO:0000256" key="4">
    <source>
        <dbReference type="ARBA" id="ARBA00022692"/>
    </source>
</evidence>
<accession>A0AAN9A9G7</accession>
<keyword evidence="15" id="KW-1185">Reference proteome</keyword>
<dbReference type="Pfam" id="PF22314">
    <property type="entry name" value="NPC1_MLD"/>
    <property type="match status" value="1"/>
</dbReference>
<feature type="domain" description="SSD" evidence="13">
    <location>
        <begin position="609"/>
        <end position="738"/>
    </location>
</feature>
<feature type="non-terminal residue" evidence="14">
    <location>
        <position position="1"/>
    </location>
</feature>
<keyword evidence="10" id="KW-0325">Glycoprotein</keyword>
<keyword evidence="9" id="KW-1015">Disulfide bond</keyword>
<feature type="transmembrane region" description="Helical" evidence="12">
    <location>
        <begin position="673"/>
        <end position="695"/>
    </location>
</feature>
<keyword evidence="7" id="KW-0445">Lipid transport</keyword>
<sequence length="746" mass="82650">VSSDGSCVWYGPCGLNPHTGKTANCPYSGKAKPVEETTLETLKQICPEFVEDMQSRSPDGNISTCCDPMQVVGIISQMSIGSGLLRRCPSCVRNFRQIFCYMTCSPDQSDFMVVEEMLNATDTNKTVITKLDVHVEEYFVESVYKSCKDVMMPSANEKALSIMCGAWGAYYCTGQRWFNFMGSTDNGYTPFEIDYKFDTKPNGTIIPFNQTTVPCSQAPNNESRSCSCLDCEASCPQPQPLPPLPEPFSIMGADGMGVVMILLFLLFASMFITVYVCFSCRTQSIDIIVSGDGSTSGAEPSCLEKMGSNLEDGLQRFFTSWGTICAEHPWTVLIVGILVAIALSVGIIFLQVTTDPVELWASPYSRSRVEKEYFDKNFEPFYRTEMLIIRPVGVDKVPHQTPNGTEMWGPVYNKTFLKEVLNLQNYITQELSAKVNSEDVVLENICFKPLSPANNNCTIQSVLNYFQNDETNLDVTKPTSLNITSNYIDHLASCYRLVFSLLISIPVDTVIPIPCLGEYGGPVFPYTALGGFLNGSQVLGDDPAYKDATALVIVFIVNNFYDSEKNEKALAWEEVFVKYMKNFSHPMMDIAFSSERSVQDEVRRMSEGDVITIFISYTIMFAYITLALGDYTRCSRILVDSKITLGLGGVLIVLISVTSSVGVYGYAGQKATLIIIEVIPFLVLAVGVDNMFILVQTYQRESRRPAEVRSEHIGRVVGQVAPTILLASCSEAACFFLGERGYWSLA</sequence>
<dbReference type="PANTHER" id="PTHR45727">
    <property type="entry name" value="NPC INTRACELLULAR CHOLESTEROL TRANSPORTER 1"/>
    <property type="match status" value="1"/>
</dbReference>
<dbReference type="PROSITE" id="PS50156">
    <property type="entry name" value="SSD"/>
    <property type="match status" value="1"/>
</dbReference>
<evidence type="ECO:0000256" key="9">
    <source>
        <dbReference type="ARBA" id="ARBA00023157"/>
    </source>
</evidence>
<dbReference type="AlphaFoldDB" id="A0AAN9A9G7"/>
<reference evidence="14 15" key="1">
    <citation type="submission" date="2023-11" db="EMBL/GenBank/DDBJ databases">
        <title>Halocaridina rubra genome assembly.</title>
        <authorList>
            <person name="Smith C."/>
        </authorList>
    </citation>
    <scope>NUCLEOTIDE SEQUENCE [LARGE SCALE GENOMIC DNA]</scope>
    <source>
        <strain evidence="14">EP-1</strain>
        <tissue evidence="14">Whole</tissue>
    </source>
</reference>
<dbReference type="EMBL" id="JAXCGZ010000422">
    <property type="protein sequence ID" value="KAK7086016.1"/>
    <property type="molecule type" value="Genomic_DNA"/>
</dbReference>
<dbReference type="GO" id="GO:0042632">
    <property type="term" value="P:cholesterol homeostasis"/>
    <property type="evidence" value="ECO:0007669"/>
    <property type="project" value="TreeGrafter"/>
</dbReference>
<dbReference type="InterPro" id="IPR000731">
    <property type="entry name" value="SSD"/>
</dbReference>
<evidence type="ECO:0000313" key="14">
    <source>
        <dbReference type="EMBL" id="KAK7086016.1"/>
    </source>
</evidence>
<evidence type="ECO:0000256" key="10">
    <source>
        <dbReference type="ARBA" id="ARBA00023180"/>
    </source>
</evidence>
<dbReference type="GO" id="GO:0005886">
    <property type="term" value="C:plasma membrane"/>
    <property type="evidence" value="ECO:0007669"/>
    <property type="project" value="TreeGrafter"/>
</dbReference>
<evidence type="ECO:0000256" key="5">
    <source>
        <dbReference type="ARBA" id="ARBA00022729"/>
    </source>
</evidence>
<dbReference type="InterPro" id="IPR053958">
    <property type="entry name" value="HMGCR/SNAP/NPC1-like_SSD"/>
</dbReference>
<evidence type="ECO:0000256" key="8">
    <source>
        <dbReference type="ARBA" id="ARBA00023136"/>
    </source>
</evidence>
<dbReference type="GO" id="GO:0015918">
    <property type="term" value="P:sterol transport"/>
    <property type="evidence" value="ECO:0007669"/>
    <property type="project" value="TreeGrafter"/>
</dbReference>